<organism evidence="1">
    <name type="scientific">Desulfitobacterium hafniense</name>
    <name type="common">Desulfitobacterium frappieri</name>
    <dbReference type="NCBI Taxonomy" id="49338"/>
    <lineage>
        <taxon>Bacteria</taxon>
        <taxon>Bacillati</taxon>
        <taxon>Bacillota</taxon>
        <taxon>Clostridia</taxon>
        <taxon>Eubacteriales</taxon>
        <taxon>Desulfitobacteriaceae</taxon>
        <taxon>Desulfitobacterium</taxon>
    </lineage>
</organism>
<protein>
    <submittedName>
        <fullName evidence="1">Terminase</fullName>
    </submittedName>
</protein>
<sequence length="211" mass="24779">MGNRPDFSDYLAHFTCDRAPYIQDDSNPAANVVKGLNALQRLINILEEKRIRASCLPWTNRDAVCLTECPWSSLLVHSQRYSPYGLGFHKGRVFAAGGGPTYYVRADHYKKQQWEDDVHTFVTPFWPTYRPNRLKNEDWLGGKTIDYSHEREWRVPHNFEFELSSIEFVIVNSYEDVATFPRHLKDGIGRDKFLIMDVYKQIERLWPVHQL</sequence>
<name>A0A098AUU6_DESHA</name>
<dbReference type="EMBL" id="LK996018">
    <property type="protein sequence ID" value="CDV96338.1"/>
    <property type="molecule type" value="Genomic_DNA"/>
</dbReference>
<dbReference type="PATRIC" id="fig|49338.4.peg.5748"/>
<proteinExistence type="predicted"/>
<dbReference type="RefSeq" id="WP_208926849.1">
    <property type="nucleotide sequence ID" value="NZ_LK996018.1"/>
</dbReference>
<accession>A0A098AUU6</accession>
<dbReference type="InterPro" id="IPR021223">
    <property type="entry name" value="AbiGi"/>
</dbReference>
<dbReference type="Pfam" id="PF10899">
    <property type="entry name" value="AbiGi"/>
    <property type="match status" value="1"/>
</dbReference>
<reference evidence="1" key="1">
    <citation type="submission" date="2014-07" db="EMBL/GenBank/DDBJ databases">
        <authorList>
            <person name="Hornung V.Bastian."/>
        </authorList>
    </citation>
    <scope>NUCLEOTIDE SEQUENCE</scope>
    <source>
        <strain evidence="1">PCE-S</strain>
    </source>
</reference>
<gene>
    <name evidence="1" type="ORF">DPCES_5340</name>
</gene>
<evidence type="ECO:0000313" key="1">
    <source>
        <dbReference type="EMBL" id="CDV96338.1"/>
    </source>
</evidence>
<dbReference type="AlphaFoldDB" id="A0A098AUU6"/>